<feature type="domain" description="HTH asnC-type" evidence="4">
    <location>
        <begin position="1"/>
        <end position="60"/>
    </location>
</feature>
<dbReference type="InterPro" id="IPR000485">
    <property type="entry name" value="AsnC-type_HTH_dom"/>
</dbReference>
<dbReference type="InterPro" id="IPR036388">
    <property type="entry name" value="WH-like_DNA-bd_sf"/>
</dbReference>
<comment type="caution">
    <text evidence="5">The sequence shown here is derived from an EMBL/GenBank/DDBJ whole genome shotgun (WGS) entry which is preliminary data.</text>
</comment>
<dbReference type="SUPFAM" id="SSF54909">
    <property type="entry name" value="Dimeric alpha+beta barrel"/>
    <property type="match status" value="1"/>
</dbReference>
<reference evidence="5" key="2">
    <citation type="submission" date="2020-09" db="EMBL/GenBank/DDBJ databases">
        <authorList>
            <person name="Sun Q."/>
            <person name="Zhou Y."/>
        </authorList>
    </citation>
    <scope>NUCLEOTIDE SEQUENCE</scope>
    <source>
        <strain evidence="5">CGMCC 1.12785</strain>
    </source>
</reference>
<dbReference type="SMART" id="SM00344">
    <property type="entry name" value="HTH_ASNC"/>
    <property type="match status" value="2"/>
</dbReference>
<dbReference type="GO" id="GO:0005829">
    <property type="term" value="C:cytosol"/>
    <property type="evidence" value="ECO:0007669"/>
    <property type="project" value="TreeGrafter"/>
</dbReference>
<evidence type="ECO:0000313" key="5">
    <source>
        <dbReference type="EMBL" id="GGA04831.1"/>
    </source>
</evidence>
<name>A0A8J2TVJ5_9MICO</name>
<dbReference type="Proteomes" id="UP000616114">
    <property type="component" value="Unassembled WGS sequence"/>
</dbReference>
<evidence type="ECO:0000259" key="4">
    <source>
        <dbReference type="PROSITE" id="PS50956"/>
    </source>
</evidence>
<evidence type="ECO:0000256" key="1">
    <source>
        <dbReference type="ARBA" id="ARBA00023015"/>
    </source>
</evidence>
<dbReference type="GO" id="GO:0043200">
    <property type="term" value="P:response to amino acid"/>
    <property type="evidence" value="ECO:0007669"/>
    <property type="project" value="TreeGrafter"/>
</dbReference>
<dbReference type="Pfam" id="PF13404">
    <property type="entry name" value="HTH_AsnC-type"/>
    <property type="match status" value="2"/>
</dbReference>
<sequence length="302" mass="33185">MDIDERLIRALQQNGRASYRQLSQQLGVPRNVVSARLRTLLAQDRIRIVAAADPAFLGEHAIAHVAITGRGELTGVINQLSERIDVPLVSATSGMHDLVAEVRTSDTSALYGILAWIRSFEEVATINVLLYTDIVKGLFVSRYGGGSTVDEIDAELIELLRLDGRRSYRELAGDVRLSPTAVRNRVRRMLEAGILTVSAVITHTAQSGRVKVGMGLNLGAQTREVVEQLVGYPELEFAALSIGRFDLVATLNSGAPAELFSRLEDIKGLPGVDRMETWFHLTTFKEDYARSTSLPFAQSARR</sequence>
<dbReference type="PANTHER" id="PTHR30154:SF34">
    <property type="entry name" value="TRANSCRIPTIONAL REGULATOR AZLB"/>
    <property type="match status" value="1"/>
</dbReference>
<dbReference type="Gene3D" id="1.10.10.10">
    <property type="entry name" value="Winged helix-like DNA-binding domain superfamily/Winged helix DNA-binding domain"/>
    <property type="match status" value="2"/>
</dbReference>
<keyword evidence="3" id="KW-0804">Transcription</keyword>
<keyword evidence="6" id="KW-1185">Reference proteome</keyword>
<dbReference type="GO" id="GO:0043565">
    <property type="term" value="F:sequence-specific DNA binding"/>
    <property type="evidence" value="ECO:0007669"/>
    <property type="project" value="InterPro"/>
</dbReference>
<dbReference type="EMBL" id="BMFY01000002">
    <property type="protein sequence ID" value="GGA04831.1"/>
    <property type="molecule type" value="Genomic_DNA"/>
</dbReference>
<dbReference type="PRINTS" id="PR00033">
    <property type="entry name" value="HTHASNC"/>
</dbReference>
<keyword evidence="1" id="KW-0805">Transcription regulation</keyword>
<reference evidence="5" key="1">
    <citation type="journal article" date="2014" name="Int. J. Syst. Evol. Microbiol.">
        <title>Complete genome sequence of Corynebacterium casei LMG S-19264T (=DSM 44701T), isolated from a smear-ripened cheese.</title>
        <authorList>
            <consortium name="US DOE Joint Genome Institute (JGI-PGF)"/>
            <person name="Walter F."/>
            <person name="Albersmeier A."/>
            <person name="Kalinowski J."/>
            <person name="Ruckert C."/>
        </authorList>
    </citation>
    <scope>NUCLEOTIDE SEQUENCE</scope>
    <source>
        <strain evidence="5">CGMCC 1.12785</strain>
    </source>
</reference>
<dbReference type="PROSITE" id="PS50956">
    <property type="entry name" value="HTH_ASNC_2"/>
    <property type="match status" value="2"/>
</dbReference>
<dbReference type="SUPFAM" id="SSF46785">
    <property type="entry name" value="Winged helix' DNA-binding domain"/>
    <property type="match status" value="2"/>
</dbReference>
<keyword evidence="2" id="KW-0238">DNA-binding</keyword>
<dbReference type="InterPro" id="IPR019888">
    <property type="entry name" value="Tscrpt_reg_AsnC-like"/>
</dbReference>
<dbReference type="AlphaFoldDB" id="A0A8J2TVJ5"/>
<protein>
    <recommendedName>
        <fullName evidence="4">HTH asnC-type domain-containing protein</fullName>
    </recommendedName>
</protein>
<accession>A0A8J2TVJ5</accession>
<gene>
    <name evidence="5" type="ORF">GCM10011333_04320</name>
</gene>
<evidence type="ECO:0000313" key="6">
    <source>
        <dbReference type="Proteomes" id="UP000616114"/>
    </source>
</evidence>
<organism evidence="5 6">
    <name type="scientific">Sediminivirga luteola</name>
    <dbReference type="NCBI Taxonomy" id="1774748"/>
    <lineage>
        <taxon>Bacteria</taxon>
        <taxon>Bacillati</taxon>
        <taxon>Actinomycetota</taxon>
        <taxon>Actinomycetes</taxon>
        <taxon>Micrococcales</taxon>
        <taxon>Brevibacteriaceae</taxon>
        <taxon>Sediminivirga</taxon>
    </lineage>
</organism>
<evidence type="ECO:0000256" key="3">
    <source>
        <dbReference type="ARBA" id="ARBA00023163"/>
    </source>
</evidence>
<dbReference type="InterPro" id="IPR036390">
    <property type="entry name" value="WH_DNA-bd_sf"/>
</dbReference>
<dbReference type="InterPro" id="IPR011008">
    <property type="entry name" value="Dimeric_a/b-barrel"/>
</dbReference>
<feature type="domain" description="HTH asnC-type" evidence="4">
    <location>
        <begin position="149"/>
        <end position="210"/>
    </location>
</feature>
<evidence type="ECO:0000256" key="2">
    <source>
        <dbReference type="ARBA" id="ARBA00023125"/>
    </source>
</evidence>
<dbReference type="RefSeq" id="WP_188549287.1">
    <property type="nucleotide sequence ID" value="NZ_BMFY01000002.1"/>
</dbReference>
<dbReference type="PANTHER" id="PTHR30154">
    <property type="entry name" value="LEUCINE-RESPONSIVE REGULATORY PROTEIN"/>
    <property type="match status" value="1"/>
</dbReference>
<dbReference type="Gene3D" id="3.30.70.920">
    <property type="match status" value="2"/>
</dbReference>
<dbReference type="InterPro" id="IPR011991">
    <property type="entry name" value="ArsR-like_HTH"/>
</dbReference>
<proteinExistence type="predicted"/>
<dbReference type="CDD" id="cd00090">
    <property type="entry name" value="HTH_ARSR"/>
    <property type="match status" value="1"/>
</dbReference>